<dbReference type="RefSeq" id="WP_037057905.1">
    <property type="nucleotide sequence ID" value="NZ_AUII01000038.1"/>
</dbReference>
<name>A0A511D5T0_9PSEU</name>
<evidence type="ECO:0000313" key="3">
    <source>
        <dbReference type="Proteomes" id="UP000321328"/>
    </source>
</evidence>
<keyword evidence="3" id="KW-1185">Reference proteome</keyword>
<protein>
    <submittedName>
        <fullName evidence="2">Uncharacterized protein</fullName>
    </submittedName>
</protein>
<reference evidence="2 3" key="1">
    <citation type="submission" date="2019-07" db="EMBL/GenBank/DDBJ databases">
        <title>Whole genome shotgun sequence of Pseudonocardia asaccharolytica NBRC 16224.</title>
        <authorList>
            <person name="Hosoyama A."/>
            <person name="Uohara A."/>
            <person name="Ohji S."/>
            <person name="Ichikawa N."/>
        </authorList>
    </citation>
    <scope>NUCLEOTIDE SEQUENCE [LARGE SCALE GENOMIC DNA]</scope>
    <source>
        <strain evidence="2 3">NBRC 16224</strain>
    </source>
</reference>
<organism evidence="2 3">
    <name type="scientific">Pseudonocardia asaccharolytica DSM 44247 = NBRC 16224</name>
    <dbReference type="NCBI Taxonomy" id="1123024"/>
    <lineage>
        <taxon>Bacteria</taxon>
        <taxon>Bacillati</taxon>
        <taxon>Actinomycetota</taxon>
        <taxon>Actinomycetes</taxon>
        <taxon>Pseudonocardiales</taxon>
        <taxon>Pseudonocardiaceae</taxon>
        <taxon>Pseudonocardia</taxon>
    </lineage>
</organism>
<accession>A0A511D5T0</accession>
<dbReference type="AlphaFoldDB" id="A0A511D5T0"/>
<evidence type="ECO:0000256" key="1">
    <source>
        <dbReference type="SAM" id="MobiDB-lite"/>
    </source>
</evidence>
<dbReference type="Proteomes" id="UP000321328">
    <property type="component" value="Unassembled WGS sequence"/>
</dbReference>
<sequence length="74" mass="8225">MPEDRHGGRSRGVQQQPRTERQGEVEVEADGADLRVRPIAGDALDEQDGWLVVPATGVPLTDHNVRELRDADQR</sequence>
<proteinExistence type="predicted"/>
<gene>
    <name evidence="2" type="ORF">PA7_38540</name>
</gene>
<dbReference type="EMBL" id="BJVI01000054">
    <property type="protein sequence ID" value="GEL20017.1"/>
    <property type="molecule type" value="Genomic_DNA"/>
</dbReference>
<comment type="caution">
    <text evidence="2">The sequence shown here is derived from an EMBL/GenBank/DDBJ whole genome shotgun (WGS) entry which is preliminary data.</text>
</comment>
<feature type="region of interest" description="Disordered" evidence="1">
    <location>
        <begin position="1"/>
        <end position="33"/>
    </location>
</feature>
<evidence type="ECO:0000313" key="2">
    <source>
        <dbReference type="EMBL" id="GEL20017.1"/>
    </source>
</evidence>